<dbReference type="EC" id="1.2.1.70" evidence="3 8"/>
<feature type="active site" description="Nucleophile" evidence="8 9">
    <location>
        <position position="50"/>
    </location>
</feature>
<dbReference type="InterPro" id="IPR006151">
    <property type="entry name" value="Shikm_DH/Glu-tRNA_Rdtase"/>
</dbReference>
<comment type="subunit">
    <text evidence="8">Homodimer.</text>
</comment>
<comment type="domain">
    <text evidence="8">Possesses an unusual extended V-shaped dimeric structure with each monomer consisting of three distinct domains arranged along a curved 'spinal' alpha-helix. The N-terminal catalytic domain specifically recognizes the glutamate moiety of the substrate. The second domain is the NADPH-binding domain, and the third C-terminal domain is responsible for dimerization.</text>
</comment>
<comment type="function">
    <text evidence="8">Catalyzes the NADPH-dependent reduction of glutamyl-tRNA(Glu) to glutamate 1-semialdehyde (GSA).</text>
</comment>
<proteinExistence type="inferred from homology"/>
<dbReference type="SUPFAM" id="SSF69075">
    <property type="entry name" value="Glutamyl tRNA-reductase dimerization domain"/>
    <property type="match status" value="1"/>
</dbReference>
<protein>
    <recommendedName>
        <fullName evidence="3 8">Glutamyl-tRNA reductase</fullName>
        <shortName evidence="8">GluTR</shortName>
        <ecNumber evidence="3 8">1.2.1.70</ecNumber>
    </recommendedName>
</protein>
<evidence type="ECO:0000256" key="10">
    <source>
        <dbReference type="PIRSR" id="PIRSR000445-2"/>
    </source>
</evidence>
<feature type="binding site" evidence="8 10">
    <location>
        <position position="119"/>
    </location>
    <ligand>
        <name>substrate</name>
    </ligand>
</feature>
<dbReference type="Pfam" id="PF05201">
    <property type="entry name" value="GlutR_N"/>
    <property type="match status" value="1"/>
</dbReference>
<dbReference type="PANTHER" id="PTHR43013:SF1">
    <property type="entry name" value="GLUTAMYL-TRNA REDUCTASE"/>
    <property type="match status" value="1"/>
</dbReference>
<dbReference type="InterPro" id="IPR000343">
    <property type="entry name" value="4pyrrol_synth_GluRdtase"/>
</dbReference>
<dbReference type="AlphaFoldDB" id="A0A7W9SRE8"/>
<dbReference type="InterPro" id="IPR015895">
    <property type="entry name" value="4pyrrol_synth_GluRdtase_N"/>
</dbReference>
<comment type="miscellaneous">
    <text evidence="8">During catalysis, the active site Cys acts as a nucleophile attacking the alpha-carbonyl group of tRNA-bound glutamate with the formation of a thioester intermediate between enzyme and glutamate, and the concomitant release of tRNA(Glu). The thioester intermediate is finally reduced by direct hydride transfer from NADPH, to form the product GSA.</text>
</comment>
<evidence type="ECO:0000256" key="5">
    <source>
        <dbReference type="ARBA" id="ARBA00023002"/>
    </source>
</evidence>
<dbReference type="InterPro" id="IPR036291">
    <property type="entry name" value="NAD(P)-bd_dom_sf"/>
</dbReference>
<evidence type="ECO:0000256" key="8">
    <source>
        <dbReference type="HAMAP-Rule" id="MF_00087"/>
    </source>
</evidence>
<evidence type="ECO:0000256" key="13">
    <source>
        <dbReference type="RuleBase" id="RU000584"/>
    </source>
</evidence>
<dbReference type="Proteomes" id="UP000520814">
    <property type="component" value="Unassembled WGS sequence"/>
</dbReference>
<dbReference type="GO" id="GO:0019353">
    <property type="term" value="P:protoporphyrinogen IX biosynthetic process from glutamate"/>
    <property type="evidence" value="ECO:0007669"/>
    <property type="project" value="TreeGrafter"/>
</dbReference>
<dbReference type="Gene3D" id="3.40.50.720">
    <property type="entry name" value="NAD(P)-binding Rossmann-like Domain"/>
    <property type="match status" value="1"/>
</dbReference>
<dbReference type="HAMAP" id="MF_00087">
    <property type="entry name" value="Glu_tRNA_reductase"/>
    <property type="match status" value="1"/>
</dbReference>
<evidence type="ECO:0000256" key="7">
    <source>
        <dbReference type="ARBA" id="ARBA00047464"/>
    </source>
</evidence>
<comment type="caution">
    <text evidence="17">The sequence shown here is derived from an EMBL/GenBank/DDBJ whole genome shotgun (WGS) entry which is preliminary data.</text>
</comment>
<evidence type="ECO:0000256" key="1">
    <source>
        <dbReference type="ARBA" id="ARBA00005059"/>
    </source>
</evidence>
<evidence type="ECO:0000256" key="3">
    <source>
        <dbReference type="ARBA" id="ARBA00012970"/>
    </source>
</evidence>
<dbReference type="Pfam" id="PF01488">
    <property type="entry name" value="Shikimate_DH"/>
    <property type="match status" value="1"/>
</dbReference>
<dbReference type="EMBL" id="JACHGW010000002">
    <property type="protein sequence ID" value="MBB6050668.1"/>
    <property type="molecule type" value="Genomic_DNA"/>
</dbReference>
<dbReference type="FunFam" id="3.30.460.30:FF:000001">
    <property type="entry name" value="Glutamyl-tRNA reductase"/>
    <property type="match status" value="1"/>
</dbReference>
<dbReference type="InterPro" id="IPR036343">
    <property type="entry name" value="GluRdtase_N_sf"/>
</dbReference>
<evidence type="ECO:0000256" key="11">
    <source>
        <dbReference type="PIRSR" id="PIRSR000445-3"/>
    </source>
</evidence>
<dbReference type="Gene3D" id="3.30.460.30">
    <property type="entry name" value="Glutamyl-tRNA reductase, N-terminal domain"/>
    <property type="match status" value="1"/>
</dbReference>
<evidence type="ECO:0000256" key="4">
    <source>
        <dbReference type="ARBA" id="ARBA00022857"/>
    </source>
</evidence>
<evidence type="ECO:0000259" key="15">
    <source>
        <dbReference type="Pfam" id="PF01488"/>
    </source>
</evidence>
<gene>
    <name evidence="8" type="primary">hemA</name>
    <name evidence="17" type="ORF">HNQ39_002459</name>
</gene>
<comment type="similarity">
    <text evidence="2 8 13">Belongs to the glutamyl-tRNA reductase family.</text>
</comment>
<dbReference type="PANTHER" id="PTHR43013">
    <property type="entry name" value="GLUTAMYL-TRNA REDUCTASE"/>
    <property type="match status" value="1"/>
</dbReference>
<evidence type="ECO:0000256" key="6">
    <source>
        <dbReference type="ARBA" id="ARBA00023244"/>
    </source>
</evidence>
<dbReference type="GO" id="GO:0050661">
    <property type="term" value="F:NADP binding"/>
    <property type="evidence" value="ECO:0007669"/>
    <property type="project" value="InterPro"/>
</dbReference>
<comment type="catalytic activity">
    <reaction evidence="7 8 13">
        <text>(S)-4-amino-5-oxopentanoate + tRNA(Glu) + NADP(+) = L-glutamyl-tRNA(Glu) + NADPH + H(+)</text>
        <dbReference type="Rhea" id="RHEA:12344"/>
        <dbReference type="Rhea" id="RHEA-COMP:9663"/>
        <dbReference type="Rhea" id="RHEA-COMP:9680"/>
        <dbReference type="ChEBI" id="CHEBI:15378"/>
        <dbReference type="ChEBI" id="CHEBI:57501"/>
        <dbReference type="ChEBI" id="CHEBI:57783"/>
        <dbReference type="ChEBI" id="CHEBI:58349"/>
        <dbReference type="ChEBI" id="CHEBI:78442"/>
        <dbReference type="ChEBI" id="CHEBI:78520"/>
        <dbReference type="EC" id="1.2.1.70"/>
    </reaction>
</comment>
<feature type="site" description="Important for activity" evidence="8 12">
    <location>
        <position position="98"/>
    </location>
</feature>
<feature type="binding site" evidence="8 10">
    <location>
        <position position="108"/>
    </location>
    <ligand>
        <name>substrate</name>
    </ligand>
</feature>
<sequence>MSVVLLGVNHHTAPVALRERLALSGCALRTALEELRATELFSEAVLLSTCNRLELYAVLRPQVHHASVVAAFSALYRLPESELVPHLSLKTGETVTTHLLRVACGLESMILGEDQILGQVGLAFQEAQTAGSVGPVLSRLFAQATQAGKRARTETEISRFTTSVSHAGAQLVLQTAPRRVLVVGVGEMAVLAAQTLRATESVELAVINRTLVHAEDLAQKLSARALSWCQLEEALTWADAVICATGAPHTVIYYSEVAAAVRARESRPLTLVDIAVPRDIEETVATLESVAYHDIDALQQVIDANFELRRAAVPAVEQIIGQETARFTEWLQTREVTPVIKDLRDWAQGLAQSEVEKALARLPHADEATQRAIEILAHSLVNRLMHEPTLRLRSNAIEGNGVNYADTVRDVFGLEAARCPFAEKN</sequence>
<dbReference type="GO" id="GO:0008883">
    <property type="term" value="F:glutamyl-tRNA reductase activity"/>
    <property type="evidence" value="ECO:0007669"/>
    <property type="project" value="UniProtKB-UniRule"/>
</dbReference>
<dbReference type="RefSeq" id="WP_184196064.1">
    <property type="nucleotide sequence ID" value="NZ_JACHGW010000002.1"/>
</dbReference>
<dbReference type="SUPFAM" id="SSF69742">
    <property type="entry name" value="Glutamyl tRNA-reductase catalytic, N-terminal domain"/>
    <property type="match status" value="1"/>
</dbReference>
<keyword evidence="5 8" id="KW-0560">Oxidoreductase</keyword>
<reference evidence="17 18" key="1">
    <citation type="submission" date="2020-08" db="EMBL/GenBank/DDBJ databases">
        <title>Genomic Encyclopedia of Type Strains, Phase IV (KMG-IV): sequencing the most valuable type-strain genomes for metagenomic binning, comparative biology and taxonomic classification.</title>
        <authorList>
            <person name="Goeker M."/>
        </authorList>
    </citation>
    <scope>NUCLEOTIDE SEQUENCE [LARGE SCALE GENOMIC DNA]</scope>
    <source>
        <strain evidence="17 18">DSM 23562</strain>
    </source>
</reference>
<dbReference type="SUPFAM" id="SSF51735">
    <property type="entry name" value="NAD(P)-binding Rossmann-fold domains"/>
    <property type="match status" value="1"/>
</dbReference>
<comment type="pathway">
    <text evidence="1 8 13">Porphyrin-containing compound metabolism; protoporphyrin-IX biosynthesis; 5-aminolevulinate from L-glutamyl-tRNA(Glu): step 1/2.</text>
</comment>
<keyword evidence="18" id="KW-1185">Reference proteome</keyword>
<dbReference type="InterPro" id="IPR015896">
    <property type="entry name" value="4pyrrol_synth_GluRdtase_dimer"/>
</dbReference>
<evidence type="ECO:0000259" key="16">
    <source>
        <dbReference type="Pfam" id="PF05201"/>
    </source>
</evidence>
<feature type="binding site" evidence="8 10">
    <location>
        <begin position="49"/>
        <end position="52"/>
    </location>
    <ligand>
        <name>substrate</name>
    </ligand>
</feature>
<dbReference type="NCBIfam" id="TIGR01035">
    <property type="entry name" value="hemA"/>
    <property type="match status" value="1"/>
</dbReference>
<feature type="domain" description="Tetrapyrrole biosynthesis glutamyl-tRNA reductase dimerisation" evidence="14">
    <location>
        <begin position="316"/>
        <end position="414"/>
    </location>
</feature>
<feature type="binding site" evidence="8 11">
    <location>
        <begin position="184"/>
        <end position="189"/>
    </location>
    <ligand>
        <name>NADP(+)</name>
        <dbReference type="ChEBI" id="CHEBI:58349"/>
    </ligand>
</feature>
<evidence type="ECO:0000313" key="17">
    <source>
        <dbReference type="EMBL" id="MBB6050668.1"/>
    </source>
</evidence>
<evidence type="ECO:0000256" key="12">
    <source>
        <dbReference type="PIRSR" id="PIRSR000445-4"/>
    </source>
</evidence>
<dbReference type="CDD" id="cd05213">
    <property type="entry name" value="NAD_bind_Glutamyl_tRNA_reduct"/>
    <property type="match status" value="1"/>
</dbReference>
<dbReference type="UniPathway" id="UPA00251">
    <property type="reaction ID" value="UER00316"/>
</dbReference>
<dbReference type="InterPro" id="IPR036453">
    <property type="entry name" value="GluRdtase_dimer_dom_sf"/>
</dbReference>
<dbReference type="PIRSF" id="PIRSF000445">
    <property type="entry name" value="4pyrrol_synth_GluRdtase"/>
    <property type="match status" value="1"/>
</dbReference>
<evidence type="ECO:0000256" key="9">
    <source>
        <dbReference type="PIRSR" id="PIRSR000445-1"/>
    </source>
</evidence>
<organism evidence="17 18">
    <name type="scientific">Armatimonas rosea</name>
    <dbReference type="NCBI Taxonomy" id="685828"/>
    <lineage>
        <taxon>Bacteria</taxon>
        <taxon>Bacillati</taxon>
        <taxon>Armatimonadota</taxon>
        <taxon>Armatimonadia</taxon>
        <taxon>Armatimonadales</taxon>
        <taxon>Armatimonadaceae</taxon>
        <taxon>Armatimonas</taxon>
    </lineage>
</organism>
<feature type="binding site" evidence="8 10">
    <location>
        <begin position="113"/>
        <end position="115"/>
    </location>
    <ligand>
        <name>substrate</name>
    </ligand>
</feature>
<evidence type="ECO:0000256" key="2">
    <source>
        <dbReference type="ARBA" id="ARBA00005916"/>
    </source>
</evidence>
<name>A0A7W9SRE8_ARMRO</name>
<feature type="domain" description="Glutamyl-tRNA reductase N-terminal" evidence="16">
    <location>
        <begin position="6"/>
        <end position="155"/>
    </location>
</feature>
<keyword evidence="6 8" id="KW-0627">Porphyrin biosynthesis</keyword>
<accession>A0A7W9SRE8</accession>
<keyword evidence="4 8" id="KW-0521">NADP</keyword>
<evidence type="ECO:0000313" key="18">
    <source>
        <dbReference type="Proteomes" id="UP000520814"/>
    </source>
</evidence>
<dbReference type="Pfam" id="PF00745">
    <property type="entry name" value="GlutR_dimer"/>
    <property type="match status" value="1"/>
</dbReference>
<feature type="domain" description="Quinate/shikimate 5-dehydrogenase/glutamyl-tRNA reductase" evidence="15">
    <location>
        <begin position="175"/>
        <end position="301"/>
    </location>
</feature>
<evidence type="ECO:0000259" key="14">
    <source>
        <dbReference type="Pfam" id="PF00745"/>
    </source>
</evidence>